<evidence type="ECO:0000256" key="2">
    <source>
        <dbReference type="ARBA" id="ARBA00022490"/>
    </source>
</evidence>
<feature type="compositionally biased region" description="Gly residues" evidence="9">
    <location>
        <begin position="609"/>
        <end position="621"/>
    </location>
</feature>
<evidence type="ECO:0000256" key="4">
    <source>
        <dbReference type="ARBA" id="ARBA00022801"/>
    </source>
</evidence>
<dbReference type="GO" id="GO:0006813">
    <property type="term" value="P:potassium ion transport"/>
    <property type="evidence" value="ECO:0007669"/>
    <property type="project" value="EnsemblPlants"/>
</dbReference>
<dbReference type="EMBL" id="CM004387">
    <property type="protein sequence ID" value="OAY61122.1"/>
    <property type="molecule type" value="Genomic_DNA"/>
</dbReference>
<comment type="caution">
    <text evidence="12">The sequence shown here is derived from an EMBL/GenBank/DDBJ whole genome shotgun (WGS) entry which is preliminary data.</text>
</comment>
<keyword evidence="4" id="KW-0378">Hydrolase</keyword>
<dbReference type="FunFam" id="1.10.3380.30:FF:000010">
    <property type="entry name" value="DExH-box ATP-dependent RNA helicase DExH11"/>
    <property type="match status" value="1"/>
</dbReference>
<evidence type="ECO:0000259" key="11">
    <source>
        <dbReference type="PROSITE" id="PS51194"/>
    </source>
</evidence>
<dbReference type="SMART" id="SM01142">
    <property type="entry name" value="DSHCT"/>
    <property type="match status" value="1"/>
</dbReference>
<dbReference type="Pfam" id="PF21408">
    <property type="entry name" value="MTR4-like_stalk"/>
    <property type="match status" value="1"/>
</dbReference>
<dbReference type="CDD" id="cd18795">
    <property type="entry name" value="SF2_C_Ski2"/>
    <property type="match status" value="1"/>
</dbReference>
<dbReference type="PROSITE" id="PS51192">
    <property type="entry name" value="HELICASE_ATP_BIND_1"/>
    <property type="match status" value="1"/>
</dbReference>
<evidence type="ECO:0000313" key="13">
    <source>
        <dbReference type="Proteomes" id="UP000091857"/>
    </source>
</evidence>
<proteinExistence type="predicted"/>
<dbReference type="GO" id="GO:0016787">
    <property type="term" value="F:hydrolase activity"/>
    <property type="evidence" value="ECO:0007669"/>
    <property type="project" value="UniProtKB-KW"/>
</dbReference>
<dbReference type="FunFam" id="3.40.50.300:FF:001047">
    <property type="entry name" value="DExH-box ATP-dependent RNA helicase DExH11"/>
    <property type="match status" value="1"/>
</dbReference>
<dbReference type="PANTHER" id="PTHR12131:SF24">
    <property type="entry name" value="DEXH-BOX ATP-DEPENDENT RNA HELICASE DEXH11"/>
    <property type="match status" value="1"/>
</dbReference>
<keyword evidence="6" id="KW-0067">ATP-binding</keyword>
<dbReference type="Gene3D" id="1.10.3380.30">
    <property type="match status" value="2"/>
</dbReference>
<dbReference type="Gene3D" id="3.40.50.300">
    <property type="entry name" value="P-loop containing nucleotide triphosphate hydrolases"/>
    <property type="match status" value="2"/>
</dbReference>
<keyword evidence="8" id="KW-0175">Coiled coil</keyword>
<feature type="compositionally biased region" description="Basic and acidic residues" evidence="9">
    <location>
        <begin position="579"/>
        <end position="590"/>
    </location>
</feature>
<keyword evidence="5" id="KW-0347">Helicase</keyword>
<dbReference type="InterPro" id="IPR025696">
    <property type="entry name" value="Beta-barrel_MTR4"/>
</dbReference>
<sequence length="1342" mass="150292">MDRIQATNELAFRVGFSGYSGHLRVEPLSTVERTNPLKSLPDFILPPAFPRETYESIKEHLEEEYLMPRLDSDEFSAEKAGRQWDFDWFERVKIIQDPSLPRSIVIPTWELPFRRQKLGSEQGRWEPNSVQVDVSELTVGAQETGPLPRVAGPAKDFVRGSINNRPFRPGGLDDQSVERILPAGATNGEWVHELLNGGPAQSIAPSLKQGLDLGELKAYPSSWNVYKDKSPINTSSKEKLNELSVQFDDLFRKAWEEDIITEHEGDGHLSEANSLKSDEEVGNIDVLESVPETEMSVLDEIFSAEPEGLTSKSGGTGDADGSKQKEAWALSGNSEWIAKHFYELVPDMALNFPFELDTFQKEAIYYLEKGDSVFVAAHTSAGKTVVAEYAFALASKHCTRAVYTAPIKTISNQKYRDFCGKFDVGLLTGDVSLRPEASCLIMTTEILRSMLYRGADIIRDIEWVIFDEVHYVNDAERGVVWEEVIIMLPRHVNIVLLSATVPNTVEFADWIGRTKQKKIQVTGTTKRPVPLEHCLFFSGELYKICENETLIPQGLKAAKDASKKNKANSVGSGSLAMREGAHVQKREYSNRSKQNKHSGPQNTGSFSGISGGNQNNGGGQNNWGSRRSEASLWLQLVNKLSKKSLLPVVIFCFSKNRCDKSADSMTGTDLTSSSEKSEIRVFCDKAFSRLKGSDRNLPQIVRVQGLLRRGIGVHHAGLLPIVKEVVEMLFCRGVIKVLFSTETFAMGVNAPARTVVFDTLRKFDGKEFRQLLPGEYTQMAGRAGRRGLDKIGTVVVMCRDEIPEERDLKHVIVGSATRLESQFRLTYIMILHLLRVEELKVEDMLKRSFAEFHAQKKLPETQQILMRKLAQPTKAIECIKGEPAIEEYYDLYLEAEECGNQISEAVMQSPIAQQFLTPGRVVVVKSQSAQDHLLGVVVKGPSANMKQYITLVLKPDLPSPMQISNLQDKKNGDGPQAYMLMPKSKRGEEDYFYSSTSRKGSGAINIKLPYQGSAAGVSYEVRAMDNKEFLCICNKKIKIDRVGLLEDVSNAAFSNTVQQLLALKSGGNKYPPALDPREELKMKDMNLVEAYNKWTRRFHKMAMNKCHGCIKLEEHIALAREIKKHKDEIDKLKYQMSDEALQQMPDFQGRIDVLKEIGCIDADLVVQIKGRVACEMNSGEELICTECLFENQLDDLEPEEAVAIMSAFVFQQRNTSEPSLTPKLAEAKKRLYNTAIRLGELQAHFKLQISPEEYVQDNLKFGLVEVVYEWAKGTPFADICELTDVPEGLIVRTIVRLDETCREFKNAAAIMGNSALYKKMEAASNAIKRDIVFAASLYITGV</sequence>
<evidence type="ECO:0000256" key="3">
    <source>
        <dbReference type="ARBA" id="ARBA00022741"/>
    </source>
</evidence>
<evidence type="ECO:0000256" key="7">
    <source>
        <dbReference type="ARBA" id="ARBA00022884"/>
    </source>
</evidence>
<evidence type="ECO:0000256" key="1">
    <source>
        <dbReference type="ARBA" id="ARBA00004496"/>
    </source>
</evidence>
<gene>
    <name evidence="12" type="ORF">MANES_01G165300v8</name>
</gene>
<dbReference type="Gramene" id="Manes.01G165300.1.v8.1">
    <property type="protein sequence ID" value="Manes.01G165300.1.v8.1.CDS"/>
    <property type="gene ID" value="Manes.01G165300.v8.1"/>
</dbReference>
<feature type="coiled-coil region" evidence="8">
    <location>
        <begin position="1115"/>
        <end position="1142"/>
    </location>
</feature>
<dbReference type="Proteomes" id="UP000091857">
    <property type="component" value="Chromosome 1"/>
</dbReference>
<dbReference type="InterPro" id="IPR027417">
    <property type="entry name" value="P-loop_NTPase"/>
</dbReference>
<organism evidence="12 13">
    <name type="scientific">Manihot esculenta</name>
    <name type="common">Cassava</name>
    <name type="synonym">Jatropha manihot</name>
    <dbReference type="NCBI Taxonomy" id="3983"/>
    <lineage>
        <taxon>Eukaryota</taxon>
        <taxon>Viridiplantae</taxon>
        <taxon>Streptophyta</taxon>
        <taxon>Embryophyta</taxon>
        <taxon>Tracheophyta</taxon>
        <taxon>Spermatophyta</taxon>
        <taxon>Magnoliopsida</taxon>
        <taxon>eudicotyledons</taxon>
        <taxon>Gunneridae</taxon>
        <taxon>Pentapetalae</taxon>
        <taxon>rosids</taxon>
        <taxon>fabids</taxon>
        <taxon>Malpighiales</taxon>
        <taxon>Euphorbiaceae</taxon>
        <taxon>Crotonoideae</taxon>
        <taxon>Manihoteae</taxon>
        <taxon>Manihot</taxon>
    </lineage>
</organism>
<dbReference type="InterPro" id="IPR001650">
    <property type="entry name" value="Helicase_C-like"/>
</dbReference>
<dbReference type="InterPro" id="IPR040801">
    <property type="entry name" value="Ski2_N"/>
</dbReference>
<dbReference type="Pfam" id="PF00271">
    <property type="entry name" value="Helicase_C"/>
    <property type="match status" value="1"/>
</dbReference>
<dbReference type="FunFam" id="3.40.50.300:FF:000354">
    <property type="entry name" value="ATP-dependent RNA helicase SKI2"/>
    <property type="match status" value="1"/>
</dbReference>
<dbReference type="InterPro" id="IPR050699">
    <property type="entry name" value="RNA-DNA_Helicase"/>
</dbReference>
<evidence type="ECO:0000313" key="12">
    <source>
        <dbReference type="EMBL" id="OAY61122.1"/>
    </source>
</evidence>
<keyword evidence="13" id="KW-1185">Reference proteome</keyword>
<dbReference type="SMART" id="SM00490">
    <property type="entry name" value="HELICc"/>
    <property type="match status" value="1"/>
</dbReference>
<dbReference type="PIRSF" id="PIRSF005198">
    <property type="entry name" value="Antiviral_helicase_SKI2"/>
    <property type="match status" value="1"/>
</dbReference>
<keyword evidence="3" id="KW-0547">Nucleotide-binding</keyword>
<dbReference type="GO" id="GO:0035864">
    <property type="term" value="P:response to potassium ion"/>
    <property type="evidence" value="ECO:0007669"/>
    <property type="project" value="EnsemblPlants"/>
</dbReference>
<dbReference type="InterPro" id="IPR014001">
    <property type="entry name" value="Helicase_ATP-bd"/>
</dbReference>
<evidence type="ECO:0000256" key="5">
    <source>
        <dbReference type="ARBA" id="ARBA00022806"/>
    </source>
</evidence>
<dbReference type="InterPro" id="IPR012961">
    <property type="entry name" value="Ski2/MTR4_C"/>
</dbReference>
<dbReference type="GO" id="GO:0003724">
    <property type="term" value="F:RNA helicase activity"/>
    <property type="evidence" value="ECO:0000318"/>
    <property type="project" value="GO_Central"/>
</dbReference>
<dbReference type="GO" id="GO:1904278">
    <property type="term" value="P:positive regulation of wax biosynthetic process"/>
    <property type="evidence" value="ECO:0007669"/>
    <property type="project" value="EnsemblPlants"/>
</dbReference>
<dbReference type="SMART" id="SM00487">
    <property type="entry name" value="DEXDc"/>
    <property type="match status" value="1"/>
</dbReference>
<dbReference type="STRING" id="3983.A0A2C9WLC4"/>
<dbReference type="InterPro" id="IPR048392">
    <property type="entry name" value="MTR4-like_stalk"/>
</dbReference>
<dbReference type="OrthoDB" id="64767at2759"/>
<dbReference type="Pfam" id="PF00270">
    <property type="entry name" value="DEAD"/>
    <property type="match status" value="1"/>
</dbReference>
<feature type="domain" description="Helicase ATP-binding" evidence="10">
    <location>
        <begin position="364"/>
        <end position="519"/>
    </location>
</feature>
<dbReference type="PROSITE" id="PS51194">
    <property type="entry name" value="HELICASE_CTER"/>
    <property type="match status" value="1"/>
</dbReference>
<feature type="domain" description="Helicase C-terminal" evidence="11">
    <location>
        <begin position="632"/>
        <end position="834"/>
    </location>
</feature>
<dbReference type="GO" id="GO:0016441">
    <property type="term" value="P:post-transcriptional gene silencing"/>
    <property type="evidence" value="ECO:0007669"/>
    <property type="project" value="EnsemblPlants"/>
</dbReference>
<name>A0A2C9WLC4_MANES</name>
<keyword evidence="7" id="KW-0694">RNA-binding</keyword>
<dbReference type="PANTHER" id="PTHR12131">
    <property type="entry name" value="ATP-DEPENDENT RNA AND DNA HELICASE"/>
    <property type="match status" value="1"/>
</dbReference>
<evidence type="ECO:0000256" key="8">
    <source>
        <dbReference type="SAM" id="Coils"/>
    </source>
</evidence>
<dbReference type="FunFam" id="1.10.3380.30:FF:000001">
    <property type="entry name" value="Ski2 ATP-dependent RNA helicase"/>
    <property type="match status" value="1"/>
</dbReference>
<evidence type="ECO:0008006" key="14">
    <source>
        <dbReference type="Google" id="ProtNLM"/>
    </source>
</evidence>
<evidence type="ECO:0000259" key="10">
    <source>
        <dbReference type="PROSITE" id="PS51192"/>
    </source>
</evidence>
<dbReference type="GO" id="GO:0000292">
    <property type="term" value="P:RNA fragment catabolic process"/>
    <property type="evidence" value="ECO:0007669"/>
    <property type="project" value="EnsemblPlants"/>
</dbReference>
<dbReference type="GO" id="GO:0055087">
    <property type="term" value="C:Ski complex"/>
    <property type="evidence" value="ECO:0000318"/>
    <property type="project" value="GO_Central"/>
</dbReference>
<keyword evidence="2" id="KW-0963">Cytoplasm</keyword>
<dbReference type="SUPFAM" id="SSF52540">
    <property type="entry name" value="P-loop containing nucleoside triphosphate hydrolases"/>
    <property type="match status" value="1"/>
</dbReference>
<dbReference type="Pfam" id="PF08148">
    <property type="entry name" value="DSHCT"/>
    <property type="match status" value="1"/>
</dbReference>
<dbReference type="Pfam" id="PF13234">
    <property type="entry name" value="MTR4_beta-barrel"/>
    <property type="match status" value="1"/>
</dbReference>
<reference evidence="13" key="1">
    <citation type="journal article" date="2016" name="Nat. Biotechnol.">
        <title>Sequencing wild and cultivated cassava and related species reveals extensive interspecific hybridization and genetic diversity.</title>
        <authorList>
            <person name="Bredeson J.V."/>
            <person name="Lyons J.B."/>
            <person name="Prochnik S.E."/>
            <person name="Wu G.A."/>
            <person name="Ha C.M."/>
            <person name="Edsinger-Gonzales E."/>
            <person name="Grimwood J."/>
            <person name="Schmutz J."/>
            <person name="Rabbi I.Y."/>
            <person name="Egesi C."/>
            <person name="Nauluvula P."/>
            <person name="Lebot V."/>
            <person name="Ndunguru J."/>
            <person name="Mkamilo G."/>
            <person name="Bart R.S."/>
            <person name="Setter T.L."/>
            <person name="Gleadow R.M."/>
            <person name="Kulakow P."/>
            <person name="Ferguson M.E."/>
            <person name="Rounsley S."/>
            <person name="Rokhsar D.S."/>
        </authorList>
    </citation>
    <scope>NUCLEOTIDE SEQUENCE [LARGE SCALE GENOMIC DNA]</scope>
    <source>
        <strain evidence="13">cv. AM560-2</strain>
    </source>
</reference>
<accession>A0A2C9WLC4</accession>
<protein>
    <recommendedName>
        <fullName evidence="14">Helicase ATP-binding domain-containing protein</fullName>
    </recommendedName>
</protein>
<dbReference type="InterPro" id="IPR016438">
    <property type="entry name" value="SKI2-like"/>
</dbReference>
<dbReference type="GO" id="GO:0070478">
    <property type="term" value="P:nuclear-transcribed mRNA catabolic process, 3'-5' exonucleolytic nonsense-mediated decay"/>
    <property type="evidence" value="ECO:0000318"/>
    <property type="project" value="GO_Central"/>
</dbReference>
<comment type="subcellular location">
    <subcellularLocation>
        <location evidence="1">Cytoplasm</location>
    </subcellularLocation>
</comment>
<dbReference type="GO" id="GO:0005524">
    <property type="term" value="F:ATP binding"/>
    <property type="evidence" value="ECO:0007669"/>
    <property type="project" value="UniProtKB-KW"/>
</dbReference>
<dbReference type="Pfam" id="PF17911">
    <property type="entry name" value="Ski2_N"/>
    <property type="match status" value="1"/>
</dbReference>
<dbReference type="InterPro" id="IPR011545">
    <property type="entry name" value="DEAD/DEAH_box_helicase_dom"/>
</dbReference>
<dbReference type="GO" id="GO:0003723">
    <property type="term" value="F:RNA binding"/>
    <property type="evidence" value="ECO:0007669"/>
    <property type="project" value="UniProtKB-KW"/>
</dbReference>
<evidence type="ECO:0000256" key="6">
    <source>
        <dbReference type="ARBA" id="ARBA00022840"/>
    </source>
</evidence>
<feature type="region of interest" description="Disordered" evidence="9">
    <location>
        <begin position="561"/>
        <end position="624"/>
    </location>
</feature>
<evidence type="ECO:0000256" key="9">
    <source>
        <dbReference type="SAM" id="MobiDB-lite"/>
    </source>
</evidence>